<dbReference type="GO" id="GO:0110031">
    <property type="term" value="P:negative regulation of G2/MI transition of meiotic cell cycle"/>
    <property type="evidence" value="ECO:0007669"/>
    <property type="project" value="TreeGrafter"/>
</dbReference>
<keyword evidence="9" id="KW-1185">Reference proteome</keyword>
<evidence type="ECO:0000256" key="3">
    <source>
        <dbReference type="ARBA" id="ARBA00022777"/>
    </source>
</evidence>
<reference evidence="8" key="1">
    <citation type="journal article" date="2020" name="Stud. Mycol.">
        <title>101 Dothideomycetes genomes: a test case for predicting lifestyles and emergence of pathogens.</title>
        <authorList>
            <person name="Haridas S."/>
            <person name="Albert R."/>
            <person name="Binder M."/>
            <person name="Bloem J."/>
            <person name="Labutti K."/>
            <person name="Salamov A."/>
            <person name="Andreopoulos B."/>
            <person name="Baker S."/>
            <person name="Barry K."/>
            <person name="Bills G."/>
            <person name="Bluhm B."/>
            <person name="Cannon C."/>
            <person name="Castanera R."/>
            <person name="Culley D."/>
            <person name="Daum C."/>
            <person name="Ezra D."/>
            <person name="Gonzalez J."/>
            <person name="Henrissat B."/>
            <person name="Kuo A."/>
            <person name="Liang C."/>
            <person name="Lipzen A."/>
            <person name="Lutzoni F."/>
            <person name="Magnuson J."/>
            <person name="Mondo S."/>
            <person name="Nolan M."/>
            <person name="Ohm R."/>
            <person name="Pangilinan J."/>
            <person name="Park H.-J."/>
            <person name="Ramirez L."/>
            <person name="Alfaro M."/>
            <person name="Sun H."/>
            <person name="Tritt A."/>
            <person name="Yoshinaga Y."/>
            <person name="Zwiers L.-H."/>
            <person name="Turgeon B."/>
            <person name="Goodwin S."/>
            <person name="Spatafora J."/>
            <person name="Crous P."/>
            <person name="Grigoriev I."/>
        </authorList>
    </citation>
    <scope>NUCLEOTIDE SEQUENCE</scope>
    <source>
        <strain evidence="8">CBS 262.69</strain>
    </source>
</reference>
<organism evidence="8 9">
    <name type="scientific">Trichodelitschia bisporula</name>
    <dbReference type="NCBI Taxonomy" id="703511"/>
    <lineage>
        <taxon>Eukaryota</taxon>
        <taxon>Fungi</taxon>
        <taxon>Dikarya</taxon>
        <taxon>Ascomycota</taxon>
        <taxon>Pezizomycotina</taxon>
        <taxon>Dothideomycetes</taxon>
        <taxon>Dothideomycetes incertae sedis</taxon>
        <taxon>Phaeotrichales</taxon>
        <taxon>Phaeotrichaceae</taxon>
        <taxon>Trichodelitschia</taxon>
    </lineage>
</organism>
<comment type="similarity">
    <text evidence="5">Belongs to the protein kinase superfamily. Ser/Thr protein kinase family. GCN2 subfamily.</text>
</comment>
<feature type="domain" description="Protein kinase" evidence="7">
    <location>
        <begin position="631"/>
        <end position="954"/>
    </location>
</feature>
<keyword evidence="1" id="KW-0808">Transferase</keyword>
<dbReference type="InterPro" id="IPR050339">
    <property type="entry name" value="CC_SR_Kinase"/>
</dbReference>
<dbReference type="GO" id="GO:0005737">
    <property type="term" value="C:cytoplasm"/>
    <property type="evidence" value="ECO:0007669"/>
    <property type="project" value="TreeGrafter"/>
</dbReference>
<evidence type="ECO:0000256" key="4">
    <source>
        <dbReference type="ARBA" id="ARBA00022840"/>
    </source>
</evidence>
<dbReference type="OrthoDB" id="5337378at2759"/>
<evidence type="ECO:0000259" key="7">
    <source>
        <dbReference type="PROSITE" id="PS50011"/>
    </source>
</evidence>
<feature type="region of interest" description="Disordered" evidence="6">
    <location>
        <begin position="410"/>
        <end position="574"/>
    </location>
</feature>
<feature type="region of interest" description="Disordered" evidence="6">
    <location>
        <begin position="1"/>
        <end position="143"/>
    </location>
</feature>
<sequence>MSPLATSRAYTPKGSKDSAYTPVGSPHPEQTPTSTKRKFTLRRQAPFRSSPRLNASRSPMRRALSDAANQGNVAPASSRRSSGDENMDTTPPSTLQTEYKPPPPPPRFVHDGPIKFDFSRAKSDAPTSGTDFPAKSSPLKREGRMSMDSVNFGVSAKRRSIHGAFSIDADPFAQSTPAAGADATRQVPEKEMFNSPFSTPALKRTASLRKSTLQQRQTTGAIRMRGMGMVESSSESAMMGPTTRNRHRTSVDSSVLGGASQAQSPFRTSAPPASNPMPPPRHFSQRLSSGHHQPHPLSHNITPSSSSSTLSGDAMRSELSLSNVSHDIPRPVVRVPLRPEQQRTEVPRPELRSRANFAKSLPITTMRPAEMQQTDNGFATPTFKNVKPLPAAFMSTGLLSKRNRPMEFPAGDSTSYAMPDTPSKRVSFPPMTATPLKSATKPAFATTTPFGMPVRRSQNLFGKTSGTDSHSLLRRSSFISVDSDDNNCSPSGKNESSADELPPTPTKPAGKNSKESSLRSSLFGRRTSLGPDTFMPLSSTDAPPPIPAYPMRKSTPIQESSGRCSPHTPSESFMPPDASRLSISGNNVSFGVSTRSNGPPATPTGPRDPFSKVPVVSVCQNDVDTTLTSRFGSVALYGSGEFSQVFRVEKALHPSPNSSRRSHGVWAVKKSKKPYTGNRDREAKLREVAVLKALRGNGHVIEIIDSWESAGHLYIQTEFAEDGNLKDFLSKTGFKGRLDDFRIWKILLEISLGVKHIHDSGYIHLDLKPANVFIDFEGVLKIGDFGLASQYPAPPHIDGEGDREYIGPEVLAGRFDRPADIFALGMMMVEIAGNIVLPENGTSWQRLRSGDMSDVPSLTWSSDASLARDSCGDPIRVQPFGDMDDFLSETPARCASEQLLGAQRPSELATPPHFMIDSEDPDALDKLVQWMISPNPEFRPTADQIYRSAGVQWVERRRRSGATIFEGNWGPADNMLQHLDVDMTDV</sequence>
<feature type="compositionally biased region" description="Basic and acidic residues" evidence="6">
    <location>
        <begin position="108"/>
        <end position="123"/>
    </location>
</feature>
<gene>
    <name evidence="8" type="ORF">EJ06DRAFT_555048</name>
</gene>
<feature type="compositionally biased region" description="Polar residues" evidence="6">
    <location>
        <begin position="555"/>
        <end position="571"/>
    </location>
</feature>
<dbReference type="GO" id="GO:0004713">
    <property type="term" value="F:protein tyrosine kinase activity"/>
    <property type="evidence" value="ECO:0007669"/>
    <property type="project" value="TreeGrafter"/>
</dbReference>
<keyword evidence="4" id="KW-0067">ATP-binding</keyword>
<dbReference type="Gene3D" id="1.10.510.10">
    <property type="entry name" value="Transferase(Phosphotransferase) domain 1"/>
    <property type="match status" value="1"/>
</dbReference>
<feature type="region of interest" description="Disordered" evidence="6">
    <location>
        <begin position="173"/>
        <end position="197"/>
    </location>
</feature>
<dbReference type="SUPFAM" id="SSF56112">
    <property type="entry name" value="Protein kinase-like (PK-like)"/>
    <property type="match status" value="1"/>
</dbReference>
<feature type="region of interest" description="Disordered" evidence="6">
    <location>
        <begin position="654"/>
        <end position="679"/>
    </location>
</feature>
<evidence type="ECO:0000256" key="5">
    <source>
        <dbReference type="ARBA" id="ARBA00037982"/>
    </source>
</evidence>
<dbReference type="Gene3D" id="3.30.200.20">
    <property type="entry name" value="Phosphorylase Kinase, domain 1"/>
    <property type="match status" value="1"/>
</dbReference>
<name>A0A6G1I264_9PEZI</name>
<keyword evidence="2" id="KW-0547">Nucleotide-binding</keyword>
<feature type="compositionally biased region" description="Polar residues" evidence="6">
    <location>
        <begin position="88"/>
        <end position="97"/>
    </location>
</feature>
<feature type="compositionally biased region" description="Low complexity" evidence="6">
    <location>
        <begin position="439"/>
        <end position="450"/>
    </location>
</feature>
<dbReference type="EMBL" id="ML996691">
    <property type="protein sequence ID" value="KAF2402403.1"/>
    <property type="molecule type" value="Genomic_DNA"/>
</dbReference>
<feature type="compositionally biased region" description="Polar residues" evidence="6">
    <location>
        <begin position="486"/>
        <end position="495"/>
    </location>
</feature>
<dbReference type="SMART" id="SM00220">
    <property type="entry name" value="S_TKc"/>
    <property type="match status" value="1"/>
</dbReference>
<evidence type="ECO:0000256" key="1">
    <source>
        <dbReference type="ARBA" id="ARBA00022679"/>
    </source>
</evidence>
<dbReference type="PROSITE" id="PS50011">
    <property type="entry name" value="PROTEIN_KINASE_DOM"/>
    <property type="match status" value="1"/>
</dbReference>
<dbReference type="InterPro" id="IPR008271">
    <property type="entry name" value="Ser/Thr_kinase_AS"/>
</dbReference>
<feature type="region of interest" description="Disordered" evidence="6">
    <location>
        <begin position="231"/>
        <end position="323"/>
    </location>
</feature>
<dbReference type="PANTHER" id="PTHR11042">
    <property type="entry name" value="EUKARYOTIC TRANSLATION INITIATION FACTOR 2-ALPHA KINASE EIF2-ALPHA KINASE -RELATED"/>
    <property type="match status" value="1"/>
</dbReference>
<proteinExistence type="inferred from homology"/>
<evidence type="ECO:0000256" key="6">
    <source>
        <dbReference type="SAM" id="MobiDB-lite"/>
    </source>
</evidence>
<evidence type="ECO:0000313" key="8">
    <source>
        <dbReference type="EMBL" id="KAF2402403.1"/>
    </source>
</evidence>
<evidence type="ECO:0000256" key="2">
    <source>
        <dbReference type="ARBA" id="ARBA00022741"/>
    </source>
</evidence>
<dbReference type="Pfam" id="PF00069">
    <property type="entry name" value="Pkinase"/>
    <property type="match status" value="1"/>
</dbReference>
<dbReference type="InterPro" id="IPR000719">
    <property type="entry name" value="Prot_kinase_dom"/>
</dbReference>
<dbReference type="InterPro" id="IPR011009">
    <property type="entry name" value="Kinase-like_dom_sf"/>
</dbReference>
<dbReference type="Proteomes" id="UP000799640">
    <property type="component" value="Unassembled WGS sequence"/>
</dbReference>
<protein>
    <submittedName>
        <fullName evidence="8">Kinase-like protein</fullName>
    </submittedName>
</protein>
<evidence type="ECO:0000313" key="9">
    <source>
        <dbReference type="Proteomes" id="UP000799640"/>
    </source>
</evidence>
<dbReference type="GO" id="GO:0005634">
    <property type="term" value="C:nucleus"/>
    <property type="evidence" value="ECO:0007669"/>
    <property type="project" value="TreeGrafter"/>
</dbReference>
<keyword evidence="3 8" id="KW-0418">Kinase</keyword>
<dbReference type="GO" id="GO:0005524">
    <property type="term" value="F:ATP binding"/>
    <property type="evidence" value="ECO:0007669"/>
    <property type="project" value="UniProtKB-KW"/>
</dbReference>
<dbReference type="AlphaFoldDB" id="A0A6G1I264"/>
<dbReference type="PANTHER" id="PTHR11042:SF196">
    <property type="entry name" value="MITOSIS INHIBITOR PROTEIN KINASE SWE1"/>
    <property type="match status" value="1"/>
</dbReference>
<dbReference type="PROSITE" id="PS00108">
    <property type="entry name" value="PROTEIN_KINASE_ST"/>
    <property type="match status" value="1"/>
</dbReference>
<feature type="compositionally biased region" description="Polar residues" evidence="6">
    <location>
        <begin position="456"/>
        <end position="470"/>
    </location>
</feature>
<accession>A0A6G1I264</accession>